<dbReference type="STRING" id="658445.H744_2c0375"/>
<dbReference type="EMBL" id="CP005974">
    <property type="protein sequence ID" value="AJR07111.1"/>
    <property type="molecule type" value="Genomic_DNA"/>
</dbReference>
<keyword evidence="2" id="KW-1185">Reference proteome</keyword>
<sequence>MSNNVSYLHGWKPELCFQLNTESHHFADFNRLLVKHWPATKTLQQGGQFEDADREGFVLQIKDRFCERIEEGESHKTLYTHYSQLSQYLRWCDLNNALAFSQESLEGYMSHQHVRVMQGTVKRSTYLRYHSAMLVLFRDYLDCPSSYFSAITVMDKSDSEPFEAYTRSDLNQLLPFLRSLFKQTYRQFIESPETHIKANKNTPTMTFSWKGQTYKLCAAISKMMCAGTYLLSYYTYANTSDLCQLPQPSNASTSVGETWYTMPAFKRRAFKTIQVEMGEHELDIPKYAMPFFDNLLNASRLISTDKNATLLQTVAAQQATPMKGPILQPFLRGWVEKHFTFTDQTGRRLRPTISRFRETGAQITAYHQGEMMNDIMLGNTPNTRKRSYSEGNRITNNAMMQDTMSIREEQIKSGVNPKKAQTNLGIDVLVIEEENKINLPDLSRTPNGASCATPFGEKSEKYTRKAFKQGLLSEGEKLACADLLGCFGCPSQVIVQSLSDIWCLLSFKACIEESLYRHLDASHYRQNFEDIIVFIEEKILPHIARKLLKKAQAKLDDEGYHPNWDDTDSVLGLIPVLSQELSS</sequence>
<evidence type="ECO:0000313" key="2">
    <source>
        <dbReference type="Proteomes" id="UP000032303"/>
    </source>
</evidence>
<dbReference type="PATRIC" id="fig|658445.3.peg.2265"/>
<dbReference type="AlphaFoldDB" id="A0A0C5W6F6"/>
<dbReference type="KEGG" id="pgb:H744_2c0375"/>
<protein>
    <submittedName>
        <fullName evidence="1">Uncharacterized protein</fullName>
    </submittedName>
</protein>
<reference evidence="1 2" key="1">
    <citation type="submission" date="2013-05" db="EMBL/GenBank/DDBJ databases">
        <title>Complete genome sequence of the lipase-producing bacterium Photobacterium gaetbulicola Gung47.</title>
        <authorList>
            <person name="Kim Y.-O."/>
        </authorList>
    </citation>
    <scope>NUCLEOTIDE SEQUENCE [LARGE SCALE GENOMIC DNA]</scope>
    <source>
        <strain evidence="1 2">Gung47</strain>
    </source>
</reference>
<dbReference type="HOGENOM" id="CLU_034919_0_0_6"/>
<accession>A0A0C5W6F6</accession>
<evidence type="ECO:0000313" key="1">
    <source>
        <dbReference type="EMBL" id="AJR07111.1"/>
    </source>
</evidence>
<dbReference type="Proteomes" id="UP000032303">
    <property type="component" value="Chromosome 2"/>
</dbReference>
<proteinExistence type="predicted"/>
<name>A0A0C5W6F6_9GAMM</name>
<organism evidence="1 2">
    <name type="scientific">Photobacterium gaetbulicola Gung47</name>
    <dbReference type="NCBI Taxonomy" id="658445"/>
    <lineage>
        <taxon>Bacteria</taxon>
        <taxon>Pseudomonadati</taxon>
        <taxon>Pseudomonadota</taxon>
        <taxon>Gammaproteobacteria</taxon>
        <taxon>Vibrionales</taxon>
        <taxon>Vibrionaceae</taxon>
        <taxon>Photobacterium</taxon>
    </lineage>
</organism>
<dbReference type="OrthoDB" id="5824039at2"/>
<gene>
    <name evidence="1" type="ORF">H744_2c0375</name>
</gene>